<evidence type="ECO:0000256" key="1">
    <source>
        <dbReference type="ARBA" id="ARBA00009129"/>
    </source>
</evidence>
<sequence length="77" mass="8543">MTSPYSFVRKGEPMGLLDKLKNKMEKAKGRGKEAAGRGAGDPYLESEGRRDRMKGGAKQVGEQAKDAVKEARRTFKR</sequence>
<dbReference type="Proteomes" id="UP001500212">
    <property type="component" value="Unassembled WGS sequence"/>
</dbReference>
<dbReference type="SUPFAM" id="SSF69047">
    <property type="entry name" value="Hypothetical protein YjbJ"/>
    <property type="match status" value="1"/>
</dbReference>
<gene>
    <name evidence="4" type="ORF">GCM10023195_09390</name>
</gene>
<evidence type="ECO:0000256" key="2">
    <source>
        <dbReference type="SAM" id="MobiDB-lite"/>
    </source>
</evidence>
<name>A0ABP8TAW1_9ACTN</name>
<proteinExistence type="inferred from homology"/>
<reference evidence="5" key="1">
    <citation type="journal article" date="2019" name="Int. J. Syst. Evol. Microbiol.">
        <title>The Global Catalogue of Microorganisms (GCM) 10K type strain sequencing project: providing services to taxonomists for standard genome sequencing and annotation.</title>
        <authorList>
            <consortium name="The Broad Institute Genomics Platform"/>
            <consortium name="The Broad Institute Genome Sequencing Center for Infectious Disease"/>
            <person name="Wu L."/>
            <person name="Ma J."/>
        </authorList>
    </citation>
    <scope>NUCLEOTIDE SEQUENCE [LARGE SCALE GENOMIC DNA]</scope>
    <source>
        <strain evidence="5">JCM 17938</strain>
    </source>
</reference>
<evidence type="ECO:0000313" key="5">
    <source>
        <dbReference type="Proteomes" id="UP001500212"/>
    </source>
</evidence>
<keyword evidence="5" id="KW-1185">Reference proteome</keyword>
<dbReference type="InterPro" id="IPR036629">
    <property type="entry name" value="YjbJ_sf"/>
</dbReference>
<organism evidence="4 5">
    <name type="scientific">Actinoallomurus liliacearum</name>
    <dbReference type="NCBI Taxonomy" id="1080073"/>
    <lineage>
        <taxon>Bacteria</taxon>
        <taxon>Bacillati</taxon>
        <taxon>Actinomycetota</taxon>
        <taxon>Actinomycetes</taxon>
        <taxon>Streptosporangiales</taxon>
        <taxon>Thermomonosporaceae</taxon>
        <taxon>Actinoallomurus</taxon>
    </lineage>
</organism>
<comment type="caution">
    <text evidence="4">The sequence shown here is derived from an EMBL/GenBank/DDBJ whole genome shotgun (WGS) entry which is preliminary data.</text>
</comment>
<evidence type="ECO:0000313" key="4">
    <source>
        <dbReference type="EMBL" id="GAA4602935.1"/>
    </source>
</evidence>
<comment type="similarity">
    <text evidence="1">Belongs to the UPF0337 (CsbD) family.</text>
</comment>
<dbReference type="InterPro" id="IPR008462">
    <property type="entry name" value="CsbD"/>
</dbReference>
<evidence type="ECO:0000259" key="3">
    <source>
        <dbReference type="Pfam" id="PF05532"/>
    </source>
</evidence>
<dbReference type="Gene3D" id="1.10.1470.10">
    <property type="entry name" value="YjbJ"/>
    <property type="match status" value="1"/>
</dbReference>
<dbReference type="RefSeq" id="WP_345348754.1">
    <property type="nucleotide sequence ID" value="NZ_BAABHJ010000002.1"/>
</dbReference>
<feature type="compositionally biased region" description="Basic and acidic residues" evidence="2">
    <location>
        <begin position="25"/>
        <end position="35"/>
    </location>
</feature>
<accession>A0ABP8TAW1</accession>
<dbReference type="Pfam" id="PF05532">
    <property type="entry name" value="CsbD"/>
    <property type="match status" value="1"/>
</dbReference>
<dbReference type="EMBL" id="BAABHJ010000002">
    <property type="protein sequence ID" value="GAA4602935.1"/>
    <property type="molecule type" value="Genomic_DNA"/>
</dbReference>
<feature type="compositionally biased region" description="Basic and acidic residues" evidence="2">
    <location>
        <begin position="63"/>
        <end position="77"/>
    </location>
</feature>
<feature type="region of interest" description="Disordered" evidence="2">
    <location>
        <begin position="25"/>
        <end position="77"/>
    </location>
</feature>
<protein>
    <recommendedName>
        <fullName evidence="3">CsbD-like domain-containing protein</fullName>
    </recommendedName>
</protein>
<feature type="domain" description="CsbD-like" evidence="3">
    <location>
        <begin position="18"/>
        <end position="70"/>
    </location>
</feature>